<dbReference type="AlphaFoldDB" id="A0A392RS01"/>
<reference evidence="2 3" key="1">
    <citation type="journal article" date="2018" name="Front. Plant Sci.">
        <title>Red Clover (Trifolium pratense) and Zigzag Clover (T. medium) - A Picture of Genomic Similarities and Differences.</title>
        <authorList>
            <person name="Dluhosova J."/>
            <person name="Istvanek J."/>
            <person name="Nedelnik J."/>
            <person name="Repkova J."/>
        </authorList>
    </citation>
    <scope>NUCLEOTIDE SEQUENCE [LARGE SCALE GENOMIC DNA]</scope>
    <source>
        <strain evidence="3">cv. 10/8</strain>
        <tissue evidence="2">Leaf</tissue>
    </source>
</reference>
<keyword evidence="3" id="KW-1185">Reference proteome</keyword>
<evidence type="ECO:0000313" key="3">
    <source>
        <dbReference type="Proteomes" id="UP000265520"/>
    </source>
</evidence>
<name>A0A392RS01_9FABA</name>
<sequence>MAENSLAPENGQNQQDGQFALVTREEHESMDHELYIPEDPPVISTIPPGAPMETIMAALVNAINRQGDLIREQNQRFEAQNERLAVIEESRATRYSRSHCVRRSPTPERSRSVTRSRSPRR</sequence>
<evidence type="ECO:0000256" key="1">
    <source>
        <dbReference type="SAM" id="MobiDB-lite"/>
    </source>
</evidence>
<comment type="caution">
    <text evidence="2">The sequence shown here is derived from an EMBL/GenBank/DDBJ whole genome shotgun (WGS) entry which is preliminary data.</text>
</comment>
<accession>A0A392RS01</accession>
<feature type="region of interest" description="Disordered" evidence="1">
    <location>
        <begin position="92"/>
        <end position="121"/>
    </location>
</feature>
<dbReference type="EMBL" id="LXQA010262233">
    <property type="protein sequence ID" value="MCI38982.1"/>
    <property type="molecule type" value="Genomic_DNA"/>
</dbReference>
<organism evidence="2 3">
    <name type="scientific">Trifolium medium</name>
    <dbReference type="NCBI Taxonomy" id="97028"/>
    <lineage>
        <taxon>Eukaryota</taxon>
        <taxon>Viridiplantae</taxon>
        <taxon>Streptophyta</taxon>
        <taxon>Embryophyta</taxon>
        <taxon>Tracheophyta</taxon>
        <taxon>Spermatophyta</taxon>
        <taxon>Magnoliopsida</taxon>
        <taxon>eudicotyledons</taxon>
        <taxon>Gunneridae</taxon>
        <taxon>Pentapetalae</taxon>
        <taxon>rosids</taxon>
        <taxon>fabids</taxon>
        <taxon>Fabales</taxon>
        <taxon>Fabaceae</taxon>
        <taxon>Papilionoideae</taxon>
        <taxon>50 kb inversion clade</taxon>
        <taxon>NPAAA clade</taxon>
        <taxon>Hologalegina</taxon>
        <taxon>IRL clade</taxon>
        <taxon>Trifolieae</taxon>
        <taxon>Trifolium</taxon>
    </lineage>
</organism>
<feature type="non-terminal residue" evidence="2">
    <location>
        <position position="121"/>
    </location>
</feature>
<dbReference type="Proteomes" id="UP000265520">
    <property type="component" value="Unassembled WGS sequence"/>
</dbReference>
<proteinExistence type="predicted"/>
<feature type="compositionally biased region" description="Basic residues" evidence="1">
    <location>
        <begin position="112"/>
        <end position="121"/>
    </location>
</feature>
<evidence type="ECO:0000313" key="2">
    <source>
        <dbReference type="EMBL" id="MCI38982.1"/>
    </source>
</evidence>
<protein>
    <submittedName>
        <fullName evidence="2">Uncharacterized protein</fullName>
    </submittedName>
</protein>